<feature type="region of interest" description="Disordered" evidence="8">
    <location>
        <begin position="385"/>
        <end position="424"/>
    </location>
</feature>
<dbReference type="SMART" id="SM00343">
    <property type="entry name" value="ZnF_C2HC"/>
    <property type="match status" value="1"/>
</dbReference>
<name>A0ABN8M447_9CNID</name>
<dbReference type="InterPro" id="IPR036875">
    <property type="entry name" value="Znf_CCHC_sf"/>
</dbReference>
<dbReference type="PROSITE" id="PS50158">
    <property type="entry name" value="ZF_CCHC"/>
    <property type="match status" value="1"/>
</dbReference>
<sequence length="609" mass="69013">MAGEDDCFDEDLLFKEFEVEKAKKTVIGENEGCNEKRSSKSLKKENVRLKKALKTLISMLRVAHAPTTGSESSTPEACLPLFQAVFFDNRASIRNREKVEEFVQSLQQRNSENGDERESFGSENFPPSIFELNYELEKLTSQGDGCSTSMAVISSLQYYDQYCIDCCGLPLIDYNPNISDGWNIPKYEQVYFSVLPHDEETPRVKIKQSRACFNCGNFGHNVQDCPEPRDFARISANKREFVNKFVSPITGNLKSAKRRYHGDESVEKRFEEFKPGTISDNLKEALGLGQEDLPLYIYRMRYRGYPPGYLPKAARPSLLLYDGDGNIDDYVVEEDDVHISLIEYPGFNVPLPEGVRDNSAKMGFPPMQMHQHIDNLAAMFRHTRGLANRGTLNQTKKRKRPELDREEEDMEVEEDGGKNTSVEFGSAVVKRTKYDFGEDSTQEDNPGYSPSHPGVQCGSEEEELLKRFRKHSASGTSHHPPSGGSLTSKSKMKRKNSLEEGEVISDCEGELDDGDEEEDDFPETSLGWWLKEPLEAVSSTQPKLSPPPKPSVQLPLEALSRFYTNSTVLQKMSFEDRVMWLDPIYGNIQPVSGRYDKLRQLLGKRSVTK</sequence>
<evidence type="ECO:0000256" key="2">
    <source>
        <dbReference type="ARBA" id="ARBA00007497"/>
    </source>
</evidence>
<keyword evidence="6" id="KW-0539">Nucleus</keyword>
<protein>
    <recommendedName>
        <fullName evidence="9">CCHC-type domain-containing protein</fullName>
    </recommendedName>
</protein>
<feature type="region of interest" description="Disordered" evidence="8">
    <location>
        <begin position="437"/>
        <end position="523"/>
    </location>
</feature>
<dbReference type="PANTHER" id="PTHR13316">
    <property type="entry name" value="ZINC FINGER, CCHC DOMAIN CONTAINING 8"/>
    <property type="match status" value="1"/>
</dbReference>
<keyword evidence="3" id="KW-0479">Metal-binding</keyword>
<keyword evidence="11" id="KW-1185">Reference proteome</keyword>
<evidence type="ECO:0000259" key="9">
    <source>
        <dbReference type="PROSITE" id="PS50158"/>
    </source>
</evidence>
<keyword evidence="5" id="KW-0862">Zinc</keyword>
<feature type="compositionally biased region" description="Low complexity" evidence="8">
    <location>
        <begin position="473"/>
        <end position="485"/>
    </location>
</feature>
<dbReference type="PANTHER" id="PTHR13316:SF0">
    <property type="entry name" value="ZINC FINGER CCHC DOMAIN-CONTAINING PROTEIN 8"/>
    <property type="match status" value="1"/>
</dbReference>
<evidence type="ECO:0000313" key="11">
    <source>
        <dbReference type="Proteomes" id="UP001159427"/>
    </source>
</evidence>
<dbReference type="InterPro" id="IPR006568">
    <property type="entry name" value="PSP_pro-rich"/>
</dbReference>
<gene>
    <name evidence="10" type="ORF">PEVE_00022778</name>
</gene>
<evidence type="ECO:0000256" key="5">
    <source>
        <dbReference type="ARBA" id="ARBA00022833"/>
    </source>
</evidence>
<dbReference type="SMART" id="SM00581">
    <property type="entry name" value="PSP"/>
    <property type="match status" value="1"/>
</dbReference>
<evidence type="ECO:0000313" key="10">
    <source>
        <dbReference type="EMBL" id="CAH3024398.1"/>
    </source>
</evidence>
<dbReference type="Pfam" id="PF04046">
    <property type="entry name" value="PSP"/>
    <property type="match status" value="1"/>
</dbReference>
<accession>A0ABN8M447</accession>
<proteinExistence type="inferred from homology"/>
<feature type="compositionally biased region" description="Acidic residues" evidence="8">
    <location>
        <begin position="499"/>
        <end position="522"/>
    </location>
</feature>
<comment type="subcellular location">
    <subcellularLocation>
        <location evidence="1">Nucleus</location>
        <location evidence="1">Nucleoplasm</location>
    </subcellularLocation>
</comment>
<keyword evidence="4 7" id="KW-0863">Zinc-finger</keyword>
<dbReference type="EMBL" id="CALNXI010000302">
    <property type="protein sequence ID" value="CAH3024398.1"/>
    <property type="molecule type" value="Genomic_DNA"/>
</dbReference>
<comment type="similarity">
    <text evidence="2">Belongs to the ZCCHC8 family.</text>
</comment>
<dbReference type="Proteomes" id="UP001159427">
    <property type="component" value="Unassembled WGS sequence"/>
</dbReference>
<evidence type="ECO:0000256" key="8">
    <source>
        <dbReference type="SAM" id="MobiDB-lite"/>
    </source>
</evidence>
<feature type="domain" description="CCHC-type" evidence="9">
    <location>
        <begin position="212"/>
        <end position="227"/>
    </location>
</feature>
<feature type="compositionally biased region" description="Acidic residues" evidence="8">
    <location>
        <begin position="404"/>
        <end position="414"/>
    </location>
</feature>
<organism evidence="10 11">
    <name type="scientific">Porites evermanni</name>
    <dbReference type="NCBI Taxonomy" id="104178"/>
    <lineage>
        <taxon>Eukaryota</taxon>
        <taxon>Metazoa</taxon>
        <taxon>Cnidaria</taxon>
        <taxon>Anthozoa</taxon>
        <taxon>Hexacorallia</taxon>
        <taxon>Scleractinia</taxon>
        <taxon>Fungiina</taxon>
        <taxon>Poritidae</taxon>
        <taxon>Porites</taxon>
    </lineage>
</organism>
<dbReference type="Gene3D" id="4.10.60.10">
    <property type="entry name" value="Zinc finger, CCHC-type"/>
    <property type="match status" value="1"/>
</dbReference>
<evidence type="ECO:0000256" key="6">
    <source>
        <dbReference type="ARBA" id="ARBA00023242"/>
    </source>
</evidence>
<evidence type="ECO:0000256" key="7">
    <source>
        <dbReference type="PROSITE-ProRule" id="PRU00047"/>
    </source>
</evidence>
<reference evidence="10 11" key="1">
    <citation type="submission" date="2022-05" db="EMBL/GenBank/DDBJ databases">
        <authorList>
            <consortium name="Genoscope - CEA"/>
            <person name="William W."/>
        </authorList>
    </citation>
    <scope>NUCLEOTIDE SEQUENCE [LARGE SCALE GENOMIC DNA]</scope>
</reference>
<dbReference type="SUPFAM" id="SSF57756">
    <property type="entry name" value="Retrovirus zinc finger-like domains"/>
    <property type="match status" value="1"/>
</dbReference>
<evidence type="ECO:0000256" key="3">
    <source>
        <dbReference type="ARBA" id="ARBA00022723"/>
    </source>
</evidence>
<dbReference type="InterPro" id="IPR052115">
    <property type="entry name" value="NEXT_complex_subunit_ZCCHC8"/>
</dbReference>
<evidence type="ECO:0000256" key="1">
    <source>
        <dbReference type="ARBA" id="ARBA00004642"/>
    </source>
</evidence>
<evidence type="ECO:0000256" key="4">
    <source>
        <dbReference type="ARBA" id="ARBA00022771"/>
    </source>
</evidence>
<dbReference type="InterPro" id="IPR001878">
    <property type="entry name" value="Znf_CCHC"/>
</dbReference>
<comment type="caution">
    <text evidence="10">The sequence shown here is derived from an EMBL/GenBank/DDBJ whole genome shotgun (WGS) entry which is preliminary data.</text>
</comment>